<protein>
    <submittedName>
        <fullName evidence="7">Uncharacterized protein LOC110979342 isoform X2</fullName>
    </submittedName>
</protein>
<feature type="chain" id="PRO_5034289238" evidence="4">
    <location>
        <begin position="25"/>
        <end position="274"/>
    </location>
</feature>
<evidence type="ECO:0000256" key="2">
    <source>
        <dbReference type="SAM" id="MobiDB-lite"/>
    </source>
</evidence>
<sequence length="274" mass="31297">MELAHCSVKLLLFCLVTWRDWGSARHVASPSGAINVMLFGIDVRITPEASCCGRCNEDTPFRQVYVTCYCDKFCLTYQDCCLDYELYCTNLEERLIKDRDHELLEAFQNCSKSMETLATPGIAPSNSSANDRDLCLIWYPERAQSLVDEFACKMEALWVPVILARKPNRTLIFVATGMSWILIFILGYVDVEGFSYFFTVLIAIQGPLLFFSFAFTERVRAMWRVRITRLLQAQTDTLEEASDTRKSALQGSRVADTEMDLLYQSKPSESEERA</sequence>
<evidence type="ECO:0000256" key="4">
    <source>
        <dbReference type="SAM" id="SignalP"/>
    </source>
</evidence>
<dbReference type="InterPro" id="IPR036024">
    <property type="entry name" value="Somatomedin_B-like_dom_sf"/>
</dbReference>
<dbReference type="SUPFAM" id="SSF90188">
    <property type="entry name" value="Somatomedin B domain"/>
    <property type="match status" value="1"/>
</dbReference>
<feature type="signal peptide" evidence="4">
    <location>
        <begin position="1"/>
        <end position="24"/>
    </location>
</feature>
<dbReference type="GeneID" id="110979342"/>
<dbReference type="SMART" id="SM00201">
    <property type="entry name" value="SO"/>
    <property type="match status" value="1"/>
</dbReference>
<dbReference type="PANTHER" id="PTHR45902">
    <property type="entry name" value="LATROPHILIN RECEPTOR-LIKE PROTEIN A"/>
    <property type="match status" value="1"/>
</dbReference>
<dbReference type="RefSeq" id="XP_022090745.1">
    <property type="nucleotide sequence ID" value="XM_022235053.1"/>
</dbReference>
<evidence type="ECO:0000313" key="7">
    <source>
        <dbReference type="RefSeq" id="XP_022090745.1"/>
    </source>
</evidence>
<evidence type="ECO:0000256" key="3">
    <source>
        <dbReference type="SAM" id="Phobius"/>
    </source>
</evidence>
<feature type="transmembrane region" description="Helical" evidence="3">
    <location>
        <begin position="171"/>
        <end position="189"/>
    </location>
</feature>
<reference evidence="7" key="1">
    <citation type="submission" date="2025-08" db="UniProtKB">
        <authorList>
            <consortium name="RefSeq"/>
        </authorList>
    </citation>
    <scope>IDENTIFICATION</scope>
</reference>
<accession>A0A8B7YEC1</accession>
<dbReference type="Proteomes" id="UP000694845">
    <property type="component" value="Unplaced"/>
</dbReference>
<keyword evidence="3" id="KW-0472">Membrane</keyword>
<organism evidence="6 7">
    <name type="scientific">Acanthaster planci</name>
    <name type="common">Crown-of-thorns starfish</name>
    <dbReference type="NCBI Taxonomy" id="133434"/>
    <lineage>
        <taxon>Eukaryota</taxon>
        <taxon>Metazoa</taxon>
        <taxon>Echinodermata</taxon>
        <taxon>Eleutherozoa</taxon>
        <taxon>Asterozoa</taxon>
        <taxon>Asteroidea</taxon>
        <taxon>Valvatacea</taxon>
        <taxon>Valvatida</taxon>
        <taxon>Acanthasteridae</taxon>
        <taxon>Acanthaster</taxon>
    </lineage>
</organism>
<dbReference type="PANTHER" id="PTHR45902:SF1">
    <property type="entry name" value="LATROPHILIN RECEPTOR-LIKE PROTEIN A"/>
    <property type="match status" value="1"/>
</dbReference>
<keyword evidence="6" id="KW-1185">Reference proteome</keyword>
<dbReference type="AlphaFoldDB" id="A0A8B7YEC1"/>
<keyword evidence="4" id="KW-0732">Signal</keyword>
<feature type="transmembrane region" description="Helical" evidence="3">
    <location>
        <begin position="195"/>
        <end position="216"/>
    </location>
</feature>
<dbReference type="PROSITE" id="PS00524">
    <property type="entry name" value="SMB_1"/>
    <property type="match status" value="1"/>
</dbReference>
<dbReference type="Gene3D" id="4.10.410.20">
    <property type="match status" value="1"/>
</dbReference>
<gene>
    <name evidence="7" type="primary">LOC110979342</name>
</gene>
<feature type="domain" description="SMB" evidence="5">
    <location>
        <begin position="47"/>
        <end position="94"/>
    </location>
</feature>
<feature type="region of interest" description="Disordered" evidence="2">
    <location>
        <begin position="248"/>
        <end position="274"/>
    </location>
</feature>
<dbReference type="InterPro" id="IPR053231">
    <property type="entry name" value="GPCR_LN-TM7"/>
</dbReference>
<proteinExistence type="predicted"/>
<dbReference type="OrthoDB" id="6134459at2759"/>
<name>A0A8B7YEC1_ACAPL</name>
<keyword evidence="3" id="KW-1133">Transmembrane helix</keyword>
<evidence type="ECO:0000256" key="1">
    <source>
        <dbReference type="ARBA" id="ARBA00023157"/>
    </source>
</evidence>
<evidence type="ECO:0000313" key="6">
    <source>
        <dbReference type="Proteomes" id="UP000694845"/>
    </source>
</evidence>
<dbReference type="InterPro" id="IPR001212">
    <property type="entry name" value="Somatomedin_B_dom"/>
</dbReference>
<keyword evidence="3" id="KW-0812">Transmembrane</keyword>
<dbReference type="Gene3D" id="1.20.1070.10">
    <property type="entry name" value="Rhodopsin 7-helix transmembrane proteins"/>
    <property type="match status" value="1"/>
</dbReference>
<evidence type="ECO:0000259" key="5">
    <source>
        <dbReference type="PROSITE" id="PS50958"/>
    </source>
</evidence>
<dbReference type="PROSITE" id="PS50958">
    <property type="entry name" value="SMB_2"/>
    <property type="match status" value="1"/>
</dbReference>
<dbReference type="Pfam" id="PF01033">
    <property type="entry name" value="Somatomedin_B"/>
    <property type="match status" value="1"/>
</dbReference>
<keyword evidence="1" id="KW-1015">Disulfide bond</keyword>